<dbReference type="Pfam" id="PF00149">
    <property type="entry name" value="Metallophos"/>
    <property type="match status" value="1"/>
</dbReference>
<evidence type="ECO:0000313" key="2">
    <source>
        <dbReference type="EMBL" id="MCG2615830.1"/>
    </source>
</evidence>
<organism evidence="2 3">
    <name type="scientific">Terrimonas ginsenosidimutans</name>
    <dbReference type="NCBI Taxonomy" id="2908004"/>
    <lineage>
        <taxon>Bacteria</taxon>
        <taxon>Pseudomonadati</taxon>
        <taxon>Bacteroidota</taxon>
        <taxon>Chitinophagia</taxon>
        <taxon>Chitinophagales</taxon>
        <taxon>Chitinophagaceae</taxon>
        <taxon>Terrimonas</taxon>
    </lineage>
</organism>
<keyword evidence="3" id="KW-1185">Reference proteome</keyword>
<dbReference type="SUPFAM" id="SSF56300">
    <property type="entry name" value="Metallo-dependent phosphatases"/>
    <property type="match status" value="1"/>
</dbReference>
<dbReference type="InterPro" id="IPR051918">
    <property type="entry name" value="STPP_CPPED1"/>
</dbReference>
<name>A0ABS9KU24_9BACT</name>
<feature type="domain" description="Calcineurin-like phosphoesterase" evidence="1">
    <location>
        <begin position="50"/>
        <end position="220"/>
    </location>
</feature>
<protein>
    <submittedName>
        <fullName evidence="2">Metallophosphoesterase</fullName>
    </submittedName>
</protein>
<comment type="caution">
    <text evidence="2">The sequence shown here is derived from an EMBL/GenBank/DDBJ whole genome shotgun (WGS) entry which is preliminary data.</text>
</comment>
<dbReference type="Gene3D" id="3.60.21.10">
    <property type="match status" value="1"/>
</dbReference>
<proteinExistence type="predicted"/>
<evidence type="ECO:0000259" key="1">
    <source>
        <dbReference type="Pfam" id="PF00149"/>
    </source>
</evidence>
<accession>A0ABS9KU24</accession>
<sequence length="260" mass="29638">MKTTILLLVVLCVAGCKMQYHPSEVRPDHTNLNVTNIDRLKKDVVGDTFSFILVGDTQRFYEQLDDFVSHVNGLPDIRFVLLNGDLVDFGLNKEYNWIAQRLLKLKAPFVATIGNHDMLANGRLIYDKMFGPENFSFYYGNSKFIGLNTNSEEVGFNGSLPDLNFLAGEMADTTARNIFLLSHVSPSSAAFDRNLEMNWVELLQSNPRTRISMHGHDHQYKLLEPYEDGIDYLHVGATGARNYAKITVKGEHYTIEERYY</sequence>
<dbReference type="InterPro" id="IPR004843">
    <property type="entry name" value="Calcineurin-like_PHP"/>
</dbReference>
<dbReference type="Proteomes" id="UP001165367">
    <property type="component" value="Unassembled WGS sequence"/>
</dbReference>
<gene>
    <name evidence="2" type="ORF">LZZ85_16160</name>
</gene>
<dbReference type="EMBL" id="JAKLTR010000010">
    <property type="protein sequence ID" value="MCG2615830.1"/>
    <property type="molecule type" value="Genomic_DNA"/>
</dbReference>
<dbReference type="PANTHER" id="PTHR43143:SF1">
    <property type="entry name" value="SERINE_THREONINE-PROTEIN PHOSPHATASE CPPED1"/>
    <property type="match status" value="1"/>
</dbReference>
<dbReference type="InterPro" id="IPR029052">
    <property type="entry name" value="Metallo-depent_PP-like"/>
</dbReference>
<dbReference type="RefSeq" id="WP_237874069.1">
    <property type="nucleotide sequence ID" value="NZ_JAKLTR010000010.1"/>
</dbReference>
<dbReference type="PANTHER" id="PTHR43143">
    <property type="entry name" value="METALLOPHOSPHOESTERASE, CALCINEURIN SUPERFAMILY"/>
    <property type="match status" value="1"/>
</dbReference>
<evidence type="ECO:0000313" key="3">
    <source>
        <dbReference type="Proteomes" id="UP001165367"/>
    </source>
</evidence>
<reference evidence="2" key="1">
    <citation type="submission" date="2022-01" db="EMBL/GenBank/DDBJ databases">
        <authorList>
            <person name="Jo J.-H."/>
            <person name="Im W.-T."/>
        </authorList>
    </citation>
    <scope>NUCLEOTIDE SEQUENCE</scope>
    <source>
        <strain evidence="2">NA20</strain>
    </source>
</reference>